<dbReference type="InterPro" id="IPR001138">
    <property type="entry name" value="Zn2Cys6_DnaBD"/>
</dbReference>
<dbReference type="GO" id="GO:0008270">
    <property type="term" value="F:zinc ion binding"/>
    <property type="evidence" value="ECO:0007669"/>
    <property type="project" value="InterPro"/>
</dbReference>
<dbReference type="GO" id="GO:0000976">
    <property type="term" value="F:transcription cis-regulatory region binding"/>
    <property type="evidence" value="ECO:0007669"/>
    <property type="project" value="TreeGrafter"/>
</dbReference>
<comment type="caution">
    <text evidence="4">The sequence shown here is derived from an EMBL/GenBank/DDBJ whole genome shotgun (WGS) entry which is preliminary data.</text>
</comment>
<feature type="domain" description="Zn(2)-C6 fungal-type" evidence="3">
    <location>
        <begin position="15"/>
        <end position="43"/>
    </location>
</feature>
<dbReference type="GO" id="GO:0005634">
    <property type="term" value="C:nucleus"/>
    <property type="evidence" value="ECO:0007669"/>
    <property type="project" value="UniProtKB-SubCell"/>
</dbReference>
<evidence type="ECO:0000313" key="5">
    <source>
        <dbReference type="Proteomes" id="UP000696573"/>
    </source>
</evidence>
<protein>
    <recommendedName>
        <fullName evidence="3">Zn(2)-C6 fungal-type domain-containing protein</fullName>
    </recommendedName>
</protein>
<keyword evidence="2" id="KW-0539">Nucleus</keyword>
<sequence length="500" mass="55671">MSNTEKPQTSRAGRSCGNCRGRRIRCDRQVPACANCATAKLQCQGYGLRLSWPRVGDRKRALLAPDLGSRDNSNSPPGDVSNSRFFINMQHRHVAAHYNAMSSSSARVITQTVSQNQLPKSIPLSLVDEKDTSLLHYYLQNAASFFLNPLGSLAQLLLQVGLADSSPSSAAVLNGLLAISALHVSGEERAMKFKTKAIVMTQASLNAEESGSTVIAKLAASMLLYLYETLHMSSPKAWSTYLGGVKQILLLSKGCSPFSKSYQTILNWIIYHETMAKFGQLYWPKDGGLTPFCHKRVSSLFRKHPDYEKDAEMDATGCEQHILEVISKIFDLTHGNGGFVAPQPAELLGLEWELRIKLTKSPEPGSVSGTSSWMHAITMLHCLAAQLWVNRSVNGYLGTEGSHQWLVAQAVNILDQLTICDILWPLFIIAGEMRTEEQRRSMLNIIVRTQERSKSQHMDMVEELVEAIWNYNDLDPSGLLHYNDKLRCVIQAYPWILPFT</sequence>
<dbReference type="PANTHER" id="PTHR37534:SF39">
    <property type="entry name" value="TRANSCRIPTION FACTOR DOMAIN-CONTAINING PROTEIN"/>
    <property type="match status" value="1"/>
</dbReference>
<evidence type="ECO:0000313" key="4">
    <source>
        <dbReference type="EMBL" id="CAH0023595.1"/>
    </source>
</evidence>
<dbReference type="GO" id="GO:0000981">
    <property type="term" value="F:DNA-binding transcription factor activity, RNA polymerase II-specific"/>
    <property type="evidence" value="ECO:0007669"/>
    <property type="project" value="InterPro"/>
</dbReference>
<gene>
    <name evidence="4" type="ORF">CRHIZ90672A_00018325</name>
</gene>
<dbReference type="OrthoDB" id="6730379at2759"/>
<proteinExistence type="predicted"/>
<evidence type="ECO:0000256" key="1">
    <source>
        <dbReference type="ARBA" id="ARBA00004123"/>
    </source>
</evidence>
<dbReference type="EMBL" id="CABFNQ020000693">
    <property type="protein sequence ID" value="CAH0023595.1"/>
    <property type="molecule type" value="Genomic_DNA"/>
</dbReference>
<dbReference type="CDD" id="cd00067">
    <property type="entry name" value="GAL4"/>
    <property type="match status" value="1"/>
</dbReference>
<keyword evidence="5" id="KW-1185">Reference proteome</keyword>
<dbReference type="SMART" id="SM00066">
    <property type="entry name" value="GAL4"/>
    <property type="match status" value="1"/>
</dbReference>
<dbReference type="AlphaFoldDB" id="A0A9N9VJL0"/>
<dbReference type="PANTHER" id="PTHR37534">
    <property type="entry name" value="TRANSCRIPTIONAL ACTIVATOR PROTEIN UGA3"/>
    <property type="match status" value="1"/>
</dbReference>
<reference evidence="4" key="1">
    <citation type="submission" date="2021-10" db="EMBL/GenBank/DDBJ databases">
        <authorList>
            <person name="Piombo E."/>
        </authorList>
    </citation>
    <scope>NUCLEOTIDE SEQUENCE</scope>
</reference>
<dbReference type="PROSITE" id="PS00463">
    <property type="entry name" value="ZN2_CY6_FUNGAL_1"/>
    <property type="match status" value="1"/>
</dbReference>
<dbReference type="Pfam" id="PF11951">
    <property type="entry name" value="Fungal_trans_2"/>
    <property type="match status" value="2"/>
</dbReference>
<dbReference type="PROSITE" id="PS50048">
    <property type="entry name" value="ZN2_CY6_FUNGAL_2"/>
    <property type="match status" value="1"/>
</dbReference>
<organism evidence="4 5">
    <name type="scientific">Clonostachys rhizophaga</name>
    <dbReference type="NCBI Taxonomy" id="160324"/>
    <lineage>
        <taxon>Eukaryota</taxon>
        <taxon>Fungi</taxon>
        <taxon>Dikarya</taxon>
        <taxon>Ascomycota</taxon>
        <taxon>Pezizomycotina</taxon>
        <taxon>Sordariomycetes</taxon>
        <taxon>Hypocreomycetidae</taxon>
        <taxon>Hypocreales</taxon>
        <taxon>Bionectriaceae</taxon>
        <taxon>Clonostachys</taxon>
    </lineage>
</organism>
<dbReference type="GO" id="GO:0045944">
    <property type="term" value="P:positive regulation of transcription by RNA polymerase II"/>
    <property type="evidence" value="ECO:0007669"/>
    <property type="project" value="TreeGrafter"/>
</dbReference>
<evidence type="ECO:0000256" key="2">
    <source>
        <dbReference type="ARBA" id="ARBA00023242"/>
    </source>
</evidence>
<dbReference type="SUPFAM" id="SSF57701">
    <property type="entry name" value="Zn2/Cys6 DNA-binding domain"/>
    <property type="match status" value="1"/>
</dbReference>
<evidence type="ECO:0000259" key="3">
    <source>
        <dbReference type="PROSITE" id="PS50048"/>
    </source>
</evidence>
<dbReference type="InterPro" id="IPR036864">
    <property type="entry name" value="Zn2-C6_fun-type_DNA-bd_sf"/>
</dbReference>
<accession>A0A9N9VJL0</accession>
<dbReference type="Pfam" id="PF00172">
    <property type="entry name" value="Zn_clus"/>
    <property type="match status" value="1"/>
</dbReference>
<dbReference type="Gene3D" id="4.10.240.10">
    <property type="entry name" value="Zn(2)-C6 fungal-type DNA-binding domain"/>
    <property type="match status" value="1"/>
</dbReference>
<dbReference type="Proteomes" id="UP000696573">
    <property type="component" value="Unassembled WGS sequence"/>
</dbReference>
<comment type="subcellular location">
    <subcellularLocation>
        <location evidence="1">Nucleus</location>
    </subcellularLocation>
</comment>
<name>A0A9N9VJL0_9HYPO</name>
<dbReference type="InterPro" id="IPR021858">
    <property type="entry name" value="Fun_TF"/>
</dbReference>